<dbReference type="AlphaFoldDB" id="A0A8V0XHK7"/>
<dbReference type="Ensembl" id="ENSGALT00010013056.1">
    <property type="protein sequence ID" value="ENSGALP00010007618.1"/>
    <property type="gene ID" value="ENSGALG00010005471.1"/>
</dbReference>
<proteinExistence type="predicted"/>
<evidence type="ECO:0000313" key="2">
    <source>
        <dbReference type="Proteomes" id="UP000000539"/>
    </source>
</evidence>
<dbReference type="Proteomes" id="UP000000539">
    <property type="component" value="Chromosome 3"/>
</dbReference>
<keyword evidence="2" id="KW-1185">Reference proteome</keyword>
<evidence type="ECO:0000313" key="1">
    <source>
        <dbReference type="Ensembl" id="ENSGALP00010007618.1"/>
    </source>
</evidence>
<organism evidence="1 2">
    <name type="scientific">Gallus gallus</name>
    <name type="common">Chicken</name>
    <dbReference type="NCBI Taxonomy" id="9031"/>
    <lineage>
        <taxon>Eukaryota</taxon>
        <taxon>Metazoa</taxon>
        <taxon>Chordata</taxon>
        <taxon>Craniata</taxon>
        <taxon>Vertebrata</taxon>
        <taxon>Euteleostomi</taxon>
        <taxon>Archelosauria</taxon>
        <taxon>Archosauria</taxon>
        <taxon>Dinosauria</taxon>
        <taxon>Saurischia</taxon>
        <taxon>Theropoda</taxon>
        <taxon>Coelurosauria</taxon>
        <taxon>Aves</taxon>
        <taxon>Neognathae</taxon>
        <taxon>Galloanserae</taxon>
        <taxon>Galliformes</taxon>
        <taxon>Phasianidae</taxon>
        <taxon>Phasianinae</taxon>
        <taxon>Gallus</taxon>
    </lineage>
</organism>
<reference evidence="1" key="1">
    <citation type="submission" date="2020-11" db="EMBL/GenBank/DDBJ databases">
        <title>Gallus gallus (Chicken) genome, bGalGal1, GRCg7b, maternal haplotype autosomes + Z &amp; W.</title>
        <authorList>
            <person name="Warren W."/>
            <person name="Formenti G."/>
            <person name="Fedrigo O."/>
            <person name="Haase B."/>
            <person name="Mountcastle J."/>
            <person name="Balacco J."/>
            <person name="Tracey A."/>
            <person name="Schneider V."/>
            <person name="Okimoto R."/>
            <person name="Cheng H."/>
            <person name="Hawken R."/>
            <person name="Howe K."/>
            <person name="Jarvis E.D."/>
        </authorList>
    </citation>
    <scope>NUCLEOTIDE SEQUENCE [LARGE SCALE GENOMIC DNA]</scope>
    <source>
        <strain evidence="1">Broiler</strain>
    </source>
</reference>
<name>A0A8V0XHK7_CHICK</name>
<reference evidence="1" key="2">
    <citation type="submission" date="2025-08" db="UniProtKB">
        <authorList>
            <consortium name="Ensembl"/>
        </authorList>
    </citation>
    <scope>IDENTIFICATION</scope>
    <source>
        <strain evidence="1">broiler</strain>
    </source>
</reference>
<protein>
    <submittedName>
        <fullName evidence="1">Uncharacterized protein</fullName>
    </submittedName>
</protein>
<reference evidence="1" key="3">
    <citation type="submission" date="2025-09" db="UniProtKB">
        <authorList>
            <consortium name="Ensembl"/>
        </authorList>
    </citation>
    <scope>IDENTIFICATION</scope>
    <source>
        <strain evidence="1">broiler</strain>
    </source>
</reference>
<sequence>MKFPPAFSRLGALGVHGALADTRHLGRGGRAWETRSYFRAAGGPFPEDRLPRARRAAAACRLRSPAPPRRLLMFHFVLIPGSTLWLSVLLGTSTSCSVCVCVCAHRIVMDWCCANTWCVMATSPPSDVCASELNSEQVPSAAAYS</sequence>
<accession>A0A8V0XHK7</accession>